<feature type="domain" description="Type I restriction modification DNA specificity" evidence="4">
    <location>
        <begin position="7"/>
        <end position="175"/>
    </location>
</feature>
<evidence type="ECO:0000256" key="1">
    <source>
        <dbReference type="ARBA" id="ARBA00010923"/>
    </source>
</evidence>
<dbReference type="EMBL" id="JAFBEH010000013">
    <property type="protein sequence ID" value="MBM7642541.1"/>
    <property type="molecule type" value="Genomic_DNA"/>
</dbReference>
<feature type="domain" description="Type I restriction modification DNA specificity" evidence="4">
    <location>
        <begin position="223"/>
        <end position="369"/>
    </location>
</feature>
<protein>
    <recommendedName>
        <fullName evidence="4">Type I restriction modification DNA specificity domain-containing protein</fullName>
    </recommendedName>
</protein>
<evidence type="ECO:0000259" key="4">
    <source>
        <dbReference type="Pfam" id="PF01420"/>
    </source>
</evidence>
<evidence type="ECO:0000256" key="3">
    <source>
        <dbReference type="ARBA" id="ARBA00023125"/>
    </source>
</evidence>
<gene>
    <name evidence="5" type="ORF">JOC28_000838</name>
</gene>
<proteinExistence type="inferred from homology"/>
<comment type="similarity">
    <text evidence="1">Belongs to the type-I restriction system S methylase family.</text>
</comment>
<accession>A0ABS2PR69</accession>
<dbReference type="InterPro" id="IPR000055">
    <property type="entry name" value="Restrct_endonuc_typeI_TRD"/>
</dbReference>
<dbReference type="InterPro" id="IPR044946">
    <property type="entry name" value="Restrct_endonuc_typeI_TRD_sf"/>
</dbReference>
<organism evidence="5 6">
    <name type="scientific">Streptococcus loxodontisalivarius</name>
    <dbReference type="NCBI Taxonomy" id="1349415"/>
    <lineage>
        <taxon>Bacteria</taxon>
        <taxon>Bacillati</taxon>
        <taxon>Bacillota</taxon>
        <taxon>Bacilli</taxon>
        <taxon>Lactobacillales</taxon>
        <taxon>Streptococcaceae</taxon>
        <taxon>Streptococcus</taxon>
    </lineage>
</organism>
<evidence type="ECO:0000256" key="2">
    <source>
        <dbReference type="ARBA" id="ARBA00022747"/>
    </source>
</evidence>
<keyword evidence="6" id="KW-1185">Reference proteome</keyword>
<name>A0ABS2PR69_9STRE</name>
<evidence type="ECO:0000313" key="5">
    <source>
        <dbReference type="EMBL" id="MBM7642541.1"/>
    </source>
</evidence>
<keyword evidence="2" id="KW-0680">Restriction system</keyword>
<dbReference type="Proteomes" id="UP000697472">
    <property type="component" value="Unassembled WGS sequence"/>
</dbReference>
<reference evidence="5 6" key="1">
    <citation type="submission" date="2021-01" db="EMBL/GenBank/DDBJ databases">
        <title>Genomic Encyclopedia of Type Strains, Phase IV (KMG-IV): sequencing the most valuable type-strain genomes for metagenomic binning, comparative biology and taxonomic classification.</title>
        <authorList>
            <person name="Goeker M."/>
        </authorList>
    </citation>
    <scope>NUCLEOTIDE SEQUENCE [LARGE SCALE GENOMIC DNA]</scope>
    <source>
        <strain evidence="5 6">DSM 27382</strain>
    </source>
</reference>
<keyword evidence="3" id="KW-0238">DNA-binding</keyword>
<evidence type="ECO:0000313" key="6">
    <source>
        <dbReference type="Proteomes" id="UP000697472"/>
    </source>
</evidence>
<dbReference type="RefSeq" id="WP_239548877.1">
    <property type="nucleotide sequence ID" value="NZ_JAFBEH010000013.1"/>
</dbReference>
<dbReference type="Pfam" id="PF01420">
    <property type="entry name" value="Methylase_S"/>
    <property type="match status" value="2"/>
</dbReference>
<comment type="caution">
    <text evidence="5">The sequence shown here is derived from an EMBL/GenBank/DDBJ whole genome shotgun (WGS) entry which is preliminary data.</text>
</comment>
<sequence length="392" mass="44744">MLKDRKYGDFTIGSIFTLIGTTSTDAKNVNFTPLGDSEFIGRTEINYGVQGLVKSSDFNFPPNPSNTITISQVGTIVAQYRDSQYYTSQNIVRLSNRKLTRRTGLFIVALLNNWLSKSGFNGYTTPKQSVIKQGIIKLPLISHTDKNNYLQSEIDWQFMENFIKELEAECVQELEAYLIATSLNDYHLTDEEHTLLDYKPKFKSFKLASTYVMRGKLIEVNEKGLFDIVPTKKKINANSITFDGRFPYVARGESKNGIRGYINFDEQYLNPKDTISFGQDTATMYYQPNAYFTGDKIQVFKLNKAYGTLTENIALYIISSMKKSFANFVWGQQSFALDVISEILVELPVDVHGNIDFEYMSQYIQAIKKVSIEDVVRYKDKIITATQNIINE</sequence>
<dbReference type="Gene3D" id="3.90.220.20">
    <property type="entry name" value="DNA methylase specificity domains"/>
    <property type="match status" value="1"/>
</dbReference>